<dbReference type="InterPro" id="IPR036390">
    <property type="entry name" value="WH_DNA-bd_sf"/>
</dbReference>
<gene>
    <name evidence="1" type="ORF">E1269_04740</name>
</gene>
<dbReference type="OrthoDB" id="121143at2"/>
<dbReference type="Proteomes" id="UP000294739">
    <property type="component" value="Unassembled WGS sequence"/>
</dbReference>
<sequence length="194" mass="21466">MLFQKRFWLGIADGSVTLAFRRWGRQQVLPGRPYRTAAGIIDVTDVTVVDPATISDDDARAAGHPDAVSLVADLPGDPANPTYRIAFRRAAGPDPRAELAASAELDPAEIARITTRLDRLDRASSYGAWTRETLRLVEEHPERRAGDLADMVGRERAPFKLDVRKLKNLGLTESFPVGYRLSPRGRAYLDATRD</sequence>
<dbReference type="RefSeq" id="WP_131891903.1">
    <property type="nucleotide sequence ID" value="NZ_SMKZ01000004.1"/>
</dbReference>
<dbReference type="InParanoid" id="A0A4R5DIX8"/>
<evidence type="ECO:0008006" key="3">
    <source>
        <dbReference type="Google" id="ProtNLM"/>
    </source>
</evidence>
<name>A0A4R5DIX8_9ACTN</name>
<dbReference type="EMBL" id="SMKZ01000004">
    <property type="protein sequence ID" value="TDE14056.1"/>
    <property type="molecule type" value="Genomic_DNA"/>
</dbReference>
<organism evidence="1 2">
    <name type="scientific">Jiangella asiatica</name>
    <dbReference type="NCBI Taxonomy" id="2530372"/>
    <lineage>
        <taxon>Bacteria</taxon>
        <taxon>Bacillati</taxon>
        <taxon>Actinomycetota</taxon>
        <taxon>Actinomycetes</taxon>
        <taxon>Jiangellales</taxon>
        <taxon>Jiangellaceae</taxon>
        <taxon>Jiangella</taxon>
    </lineage>
</organism>
<accession>A0A4R5DIX8</accession>
<protein>
    <recommendedName>
        <fullName evidence="3">ASCH domain-containing protein</fullName>
    </recommendedName>
</protein>
<keyword evidence="2" id="KW-1185">Reference proteome</keyword>
<reference evidence="1 2" key="1">
    <citation type="submission" date="2019-03" db="EMBL/GenBank/DDBJ databases">
        <title>Draft genome sequences of novel Actinobacteria.</title>
        <authorList>
            <person name="Sahin N."/>
            <person name="Ay H."/>
            <person name="Saygin H."/>
        </authorList>
    </citation>
    <scope>NUCLEOTIDE SEQUENCE [LARGE SCALE GENOMIC DNA]</scope>
    <source>
        <strain evidence="1 2">5K138</strain>
    </source>
</reference>
<evidence type="ECO:0000313" key="1">
    <source>
        <dbReference type="EMBL" id="TDE14056.1"/>
    </source>
</evidence>
<dbReference type="SUPFAM" id="SSF46785">
    <property type="entry name" value="Winged helix' DNA-binding domain"/>
    <property type="match status" value="1"/>
</dbReference>
<comment type="caution">
    <text evidence="1">The sequence shown here is derived from an EMBL/GenBank/DDBJ whole genome shotgun (WGS) entry which is preliminary data.</text>
</comment>
<evidence type="ECO:0000313" key="2">
    <source>
        <dbReference type="Proteomes" id="UP000294739"/>
    </source>
</evidence>
<dbReference type="AlphaFoldDB" id="A0A4R5DIX8"/>
<proteinExistence type="predicted"/>